<name>A0ABT1T5B8_9SPHI</name>
<dbReference type="PANTHER" id="PTHR42754">
    <property type="entry name" value="ENDOGLUCANASE"/>
    <property type="match status" value="1"/>
</dbReference>
<keyword evidence="2" id="KW-1185">Reference proteome</keyword>
<protein>
    <submittedName>
        <fullName evidence="1">Uncharacterized protein</fullName>
    </submittedName>
</protein>
<accession>A0ABT1T5B8</accession>
<dbReference type="InterPro" id="IPR011047">
    <property type="entry name" value="Quinoprotein_ADH-like_sf"/>
</dbReference>
<dbReference type="EMBL" id="JANHOH010000002">
    <property type="protein sequence ID" value="MCQ6959138.1"/>
    <property type="molecule type" value="Genomic_DNA"/>
</dbReference>
<sequence length="418" mass="45371">MKNQNRLLVIFLLIGLAACKKEFLPSQPIVEKEVSDLAPFPSTTNFNVTFPGYGYNRFTPFISAYADNGYILACNIGVDQPHIALIKINQQGQKVWVKTIAGSGMEEAESIIAIADEAYLIGGVTSSRDGDFAALKEEGGMSTSFIMKVDCKGKVIWVKSFGGITNLISSIISTCDNNYAAVGESTILKIDKDGKLLWNRKISSGIDLSRVVQDKKGNFVIGGTTFNGPSPDFLLIKLTDRGIPLWQKFYGGSGVDLAHDMIIDKDNNYILVGSTLSKDGDVVGLHPPFEPGIENVDGWVLKADQDGNKLWAKVFGGTLVDEIRSLTSLNNGQYLAVGFSSSYDFDLASFNFTEVFRGWALKINTDGTLHSEQVFQPGATIGGELFYVLKGDGNNYLAAGLSLNTSPFSPWLISIPNP</sequence>
<proteinExistence type="predicted"/>
<organism evidence="1 2">
    <name type="scientific">Mucilaginibacter aquariorum</name>
    <dbReference type="NCBI Taxonomy" id="2967225"/>
    <lineage>
        <taxon>Bacteria</taxon>
        <taxon>Pseudomonadati</taxon>
        <taxon>Bacteroidota</taxon>
        <taxon>Sphingobacteriia</taxon>
        <taxon>Sphingobacteriales</taxon>
        <taxon>Sphingobacteriaceae</taxon>
        <taxon>Mucilaginibacter</taxon>
    </lineage>
</organism>
<dbReference type="SUPFAM" id="SSF50998">
    <property type="entry name" value="Quinoprotein alcohol dehydrogenase-like"/>
    <property type="match status" value="1"/>
</dbReference>
<dbReference type="PANTHER" id="PTHR42754:SF1">
    <property type="entry name" value="LIPOPROTEIN"/>
    <property type="match status" value="1"/>
</dbReference>
<dbReference type="PROSITE" id="PS51257">
    <property type="entry name" value="PROKAR_LIPOPROTEIN"/>
    <property type="match status" value="1"/>
</dbReference>
<dbReference type="InterPro" id="IPR015943">
    <property type="entry name" value="WD40/YVTN_repeat-like_dom_sf"/>
</dbReference>
<reference evidence="1 2" key="1">
    <citation type="submission" date="2022-07" db="EMBL/GenBank/DDBJ databases">
        <title>Mucilaginibacter sp. JC4.</title>
        <authorList>
            <person name="Le V."/>
            <person name="Ko S.-R."/>
            <person name="Ahn C.-Y."/>
            <person name="Oh H.-M."/>
        </authorList>
    </citation>
    <scope>NUCLEOTIDE SEQUENCE [LARGE SCALE GENOMIC DNA]</scope>
    <source>
        <strain evidence="1 2">JC4</strain>
    </source>
</reference>
<dbReference type="RefSeq" id="WP_256539326.1">
    <property type="nucleotide sequence ID" value="NZ_JANHOH010000002.1"/>
</dbReference>
<dbReference type="Gene3D" id="2.130.10.10">
    <property type="entry name" value="YVTN repeat-like/Quinoprotein amine dehydrogenase"/>
    <property type="match status" value="1"/>
</dbReference>
<evidence type="ECO:0000313" key="2">
    <source>
        <dbReference type="Proteomes" id="UP001204376"/>
    </source>
</evidence>
<comment type="caution">
    <text evidence="1">The sequence shown here is derived from an EMBL/GenBank/DDBJ whole genome shotgun (WGS) entry which is preliminary data.</text>
</comment>
<gene>
    <name evidence="1" type="ORF">NPE20_14270</name>
</gene>
<evidence type="ECO:0000313" key="1">
    <source>
        <dbReference type="EMBL" id="MCQ6959138.1"/>
    </source>
</evidence>
<dbReference type="Proteomes" id="UP001204376">
    <property type="component" value="Unassembled WGS sequence"/>
</dbReference>